<dbReference type="InterPro" id="IPR043777">
    <property type="entry name" value="DUF5719"/>
</dbReference>
<evidence type="ECO:0000256" key="1">
    <source>
        <dbReference type="SAM" id="Phobius"/>
    </source>
</evidence>
<keyword evidence="1" id="KW-0472">Membrane</keyword>
<dbReference type="RefSeq" id="WP_273174394.1">
    <property type="nucleotide sequence ID" value="NZ_JAAXZR010000026.1"/>
</dbReference>
<gene>
    <name evidence="2" type="ORF">GXW98_08430</name>
</gene>
<protein>
    <recommendedName>
        <fullName evidence="4">Organic solvents resistance ABC transporter permease</fullName>
    </recommendedName>
</protein>
<reference evidence="2" key="2">
    <citation type="submission" date="2020-01" db="EMBL/GenBank/DDBJ databases">
        <authorList>
            <person name="Campanaro S."/>
        </authorList>
    </citation>
    <scope>NUCLEOTIDE SEQUENCE</scope>
    <source>
        <strain evidence="2">AS01afH2WH_6</strain>
    </source>
</reference>
<proteinExistence type="predicted"/>
<sequence>MSVTTSDRTRIGARIGKLALGALTAVIIVLLAVLLLVVRPPQTLLDGVGSGASEVQHQVSQNIIQSYCPAQMKLADSGTYGDSAYQASEGNVASSARQAAFGSVFDSSVTAIDNADSTTRLQDSDPLDEASVLMSSASVEKSSLLQTTQLLKASAGEGSASSVASWASEGDLRGVAASNCVSPSLNQSFLLPGTKTGSTQQLVVANPSSKSTSVNIRIWGSKNSGSIALSTGSTITVGAGKESVFDVSAAASDQDAAYMTVSSKETPVASVVRIAEMDGLNPHGIEYAVPTDDASQNLVLPGSIHDDAVSLNIFAKADTTAQVSWMTEKGLSETHSYPITAQQVKVVDLGQAPDDALGVSITSDEALQANAVSTVTGDGAQQDFGLIASNTAVKSSAITIPDHVKAALVLANTTNKQAEATLSGYDASGKALAVQKVTLGGNAAKSLDASSFGDGIASITLDDASQTMVWAARVTQSDVDAAKVAGLGFIMQTPLMPRTALIHADQTPGIVR</sequence>
<evidence type="ECO:0000313" key="3">
    <source>
        <dbReference type="Proteomes" id="UP000767327"/>
    </source>
</evidence>
<evidence type="ECO:0000313" key="2">
    <source>
        <dbReference type="EMBL" id="NLT80291.1"/>
    </source>
</evidence>
<keyword evidence="1" id="KW-0812">Transmembrane</keyword>
<reference evidence="2" key="1">
    <citation type="journal article" date="2020" name="Biotechnol. Biofuels">
        <title>New insights from the biogas microbiome by comprehensive genome-resolved metagenomics of nearly 1600 species originating from multiple anaerobic digesters.</title>
        <authorList>
            <person name="Campanaro S."/>
            <person name="Treu L."/>
            <person name="Rodriguez-R L.M."/>
            <person name="Kovalovszki A."/>
            <person name="Ziels R.M."/>
            <person name="Maus I."/>
            <person name="Zhu X."/>
            <person name="Kougias P.G."/>
            <person name="Basile A."/>
            <person name="Luo G."/>
            <person name="Schluter A."/>
            <person name="Konstantinidis K.T."/>
            <person name="Angelidaki I."/>
        </authorList>
    </citation>
    <scope>NUCLEOTIDE SEQUENCE</scope>
    <source>
        <strain evidence="2">AS01afH2WH_6</strain>
    </source>
</reference>
<dbReference type="AlphaFoldDB" id="A0A971D0I3"/>
<organism evidence="2 3">
    <name type="scientific">Bifidobacterium crudilactis</name>
    <dbReference type="NCBI Taxonomy" id="327277"/>
    <lineage>
        <taxon>Bacteria</taxon>
        <taxon>Bacillati</taxon>
        <taxon>Actinomycetota</taxon>
        <taxon>Actinomycetes</taxon>
        <taxon>Bifidobacteriales</taxon>
        <taxon>Bifidobacteriaceae</taxon>
        <taxon>Bifidobacterium</taxon>
    </lineage>
</organism>
<feature type="transmembrane region" description="Helical" evidence="1">
    <location>
        <begin position="18"/>
        <end position="38"/>
    </location>
</feature>
<name>A0A971D0I3_9BIFI</name>
<comment type="caution">
    <text evidence="2">The sequence shown here is derived from an EMBL/GenBank/DDBJ whole genome shotgun (WGS) entry which is preliminary data.</text>
</comment>
<dbReference type="Proteomes" id="UP000767327">
    <property type="component" value="Unassembled WGS sequence"/>
</dbReference>
<keyword evidence="1" id="KW-1133">Transmembrane helix</keyword>
<dbReference type="Pfam" id="PF18986">
    <property type="entry name" value="DUF5719"/>
    <property type="match status" value="1"/>
</dbReference>
<accession>A0A971D0I3</accession>
<evidence type="ECO:0008006" key="4">
    <source>
        <dbReference type="Google" id="ProtNLM"/>
    </source>
</evidence>
<dbReference type="EMBL" id="JAAXZR010000026">
    <property type="protein sequence ID" value="NLT80291.1"/>
    <property type="molecule type" value="Genomic_DNA"/>
</dbReference>